<reference evidence="14" key="2">
    <citation type="submission" date="2022-10" db="EMBL/GenBank/DDBJ databases">
        <authorList>
            <consortium name="ENA_rothamsted_submissions"/>
            <consortium name="culmorum"/>
            <person name="King R."/>
        </authorList>
    </citation>
    <scope>NUCLEOTIDE SEQUENCE</scope>
</reference>
<dbReference type="SMART" id="SM00184">
    <property type="entry name" value="RING"/>
    <property type="match status" value="1"/>
</dbReference>
<protein>
    <recommendedName>
        <fullName evidence="6 10">CDK-activating kinase assembly factor MAT1</fullName>
    </recommendedName>
    <alternativeName>
        <fullName evidence="9 10">CDK7/cyclin-H assembly factor</fullName>
    </alternativeName>
    <alternativeName>
        <fullName evidence="7 10">Menage a trois</fullName>
    </alternativeName>
    <alternativeName>
        <fullName evidence="8 10">RING finger protein MAT1</fullName>
    </alternativeName>
</protein>
<dbReference type="InterPro" id="IPR057657">
    <property type="entry name" value="MAT1_CAK-anch"/>
</dbReference>
<dbReference type="PANTHER" id="PTHR12683:SF13">
    <property type="entry name" value="CDK-ACTIVATING KINASE ASSEMBLY FACTOR MAT1"/>
    <property type="match status" value="1"/>
</dbReference>
<dbReference type="PANTHER" id="PTHR12683">
    <property type="entry name" value="CDK-ACTIVATING KINASE ASSEMBLY FACTOR MAT1"/>
    <property type="match status" value="1"/>
</dbReference>
<keyword evidence="4" id="KW-0862">Zinc</keyword>
<keyword evidence="15" id="KW-1185">Reference proteome</keyword>
<keyword evidence="10" id="KW-0805">Transcription regulation</keyword>
<dbReference type="InterPro" id="IPR013083">
    <property type="entry name" value="Znf_RING/FYVE/PHD"/>
</dbReference>
<evidence type="ECO:0000256" key="10">
    <source>
        <dbReference type="PIRNR" id="PIRNR003338"/>
    </source>
</evidence>
<feature type="domain" description="RING-type" evidence="13">
    <location>
        <begin position="6"/>
        <end position="50"/>
    </location>
</feature>
<evidence type="ECO:0000256" key="3">
    <source>
        <dbReference type="ARBA" id="ARBA00022771"/>
    </source>
</evidence>
<keyword evidence="2" id="KW-0479">Metal-binding</keyword>
<dbReference type="Pfam" id="PF17121">
    <property type="entry name" value="zf-C3HC4_5"/>
    <property type="match status" value="1"/>
</dbReference>
<comment type="function">
    <text evidence="10">Stabilizes the cyclin H-CDK7 complex to form a functional CDK-activating kinase (CAK) enzymatic complex.</text>
</comment>
<keyword evidence="10" id="KW-0131">Cell cycle</keyword>
<comment type="subcellular location">
    <subcellularLocation>
        <location evidence="1 10">Nucleus</location>
    </subcellularLocation>
</comment>
<dbReference type="InterPro" id="IPR017907">
    <property type="entry name" value="Znf_RING_CS"/>
</dbReference>
<keyword evidence="12" id="KW-0175">Coiled coil</keyword>
<dbReference type="EMBL" id="OU896707">
    <property type="protein sequence ID" value="CAH1116781.1"/>
    <property type="molecule type" value="Genomic_DNA"/>
</dbReference>
<dbReference type="InterPro" id="IPR015877">
    <property type="entry name" value="MAT1_centre"/>
</dbReference>
<dbReference type="PROSITE" id="PS00518">
    <property type="entry name" value="ZF_RING_1"/>
    <property type="match status" value="1"/>
</dbReference>
<keyword evidence="10" id="KW-0804">Transcription</keyword>
<dbReference type="PROSITE" id="PS50089">
    <property type="entry name" value="ZF_RING_2"/>
    <property type="match status" value="1"/>
</dbReference>
<evidence type="ECO:0000256" key="1">
    <source>
        <dbReference type="ARBA" id="ARBA00004123"/>
    </source>
</evidence>
<proteinExistence type="predicted"/>
<dbReference type="GO" id="GO:0008270">
    <property type="term" value="F:zinc ion binding"/>
    <property type="evidence" value="ECO:0007669"/>
    <property type="project" value="UniProtKB-KW"/>
</dbReference>
<dbReference type="Proteomes" id="UP001153737">
    <property type="component" value="Chromosome 1"/>
</dbReference>
<dbReference type="GO" id="GO:0006289">
    <property type="term" value="P:nucleotide-excision repair"/>
    <property type="evidence" value="ECO:0007669"/>
    <property type="project" value="InterPro"/>
</dbReference>
<dbReference type="GO" id="GO:0061575">
    <property type="term" value="F:cyclin-dependent protein serine/threonine kinase activator activity"/>
    <property type="evidence" value="ECO:0007669"/>
    <property type="project" value="UniProtKB-UniRule"/>
</dbReference>
<evidence type="ECO:0000256" key="2">
    <source>
        <dbReference type="ARBA" id="ARBA00022723"/>
    </source>
</evidence>
<keyword evidence="3 11" id="KW-0863">Zinc-finger</keyword>
<dbReference type="NCBIfam" id="TIGR00570">
    <property type="entry name" value="cdk7"/>
    <property type="match status" value="1"/>
</dbReference>
<dbReference type="InterPro" id="IPR004575">
    <property type="entry name" value="MAT1/Tfb3"/>
</dbReference>
<evidence type="ECO:0000313" key="15">
    <source>
        <dbReference type="Proteomes" id="UP001153737"/>
    </source>
</evidence>
<evidence type="ECO:0000256" key="4">
    <source>
        <dbReference type="ARBA" id="ARBA00022833"/>
    </source>
</evidence>
<dbReference type="Gene3D" id="3.30.40.10">
    <property type="entry name" value="Zinc/RING finger domain, C3HC4 (zinc finger)"/>
    <property type="match status" value="1"/>
</dbReference>
<evidence type="ECO:0000313" key="14">
    <source>
        <dbReference type="EMBL" id="CAH1116781.1"/>
    </source>
</evidence>
<dbReference type="GO" id="GO:0005675">
    <property type="term" value="C:transcription factor TFIIH holo complex"/>
    <property type="evidence" value="ECO:0007669"/>
    <property type="project" value="UniProtKB-UniRule"/>
</dbReference>
<evidence type="ECO:0000256" key="12">
    <source>
        <dbReference type="SAM" id="Coils"/>
    </source>
</evidence>
<dbReference type="Pfam" id="PF06391">
    <property type="entry name" value="MAT1"/>
    <property type="match status" value="1"/>
</dbReference>
<comment type="subunit">
    <text evidence="10">Associates with CDK7 and cyclin H.</text>
</comment>
<dbReference type="InterPro" id="IPR001841">
    <property type="entry name" value="Znf_RING"/>
</dbReference>
<name>A0A9P0DH99_PHACE</name>
<dbReference type="CDD" id="cd16517">
    <property type="entry name" value="RING-HC_MAT1"/>
    <property type="match status" value="1"/>
</dbReference>
<evidence type="ECO:0000259" key="13">
    <source>
        <dbReference type="PROSITE" id="PS50089"/>
    </source>
</evidence>
<evidence type="ECO:0000256" key="9">
    <source>
        <dbReference type="ARBA" id="ARBA00083888"/>
    </source>
</evidence>
<evidence type="ECO:0000256" key="11">
    <source>
        <dbReference type="PROSITE-ProRule" id="PRU00175"/>
    </source>
</evidence>
<accession>A0A9P0DH99</accession>
<dbReference type="Pfam" id="PF25811">
    <property type="entry name" value="CAK-anch_MAT1"/>
    <property type="match status" value="1"/>
</dbReference>
<evidence type="ECO:0000256" key="8">
    <source>
        <dbReference type="ARBA" id="ARBA00077720"/>
    </source>
</evidence>
<dbReference type="PIRSF" id="PIRSF003338">
    <property type="entry name" value="MAT1_metazoa"/>
    <property type="match status" value="1"/>
</dbReference>
<reference evidence="14" key="1">
    <citation type="submission" date="2022-01" db="EMBL/GenBank/DDBJ databases">
        <authorList>
            <person name="King R."/>
        </authorList>
    </citation>
    <scope>NUCLEOTIDE SEQUENCE</scope>
</reference>
<dbReference type="OrthoDB" id="5963at2759"/>
<dbReference type="FunFam" id="3.30.40.10:FF:000037">
    <property type="entry name" value="Cdk-activating kinase assembly factor MAT1, centre"/>
    <property type="match status" value="1"/>
</dbReference>
<evidence type="ECO:0000256" key="5">
    <source>
        <dbReference type="ARBA" id="ARBA00023242"/>
    </source>
</evidence>
<dbReference type="AlphaFoldDB" id="A0A9P0DH99"/>
<dbReference type="SUPFAM" id="SSF57850">
    <property type="entry name" value="RING/U-box"/>
    <property type="match status" value="1"/>
</dbReference>
<keyword evidence="5 10" id="KW-0539">Nucleus</keyword>
<dbReference type="GO" id="GO:0006357">
    <property type="term" value="P:regulation of transcription by RNA polymerase II"/>
    <property type="evidence" value="ECO:0007669"/>
    <property type="project" value="TreeGrafter"/>
</dbReference>
<gene>
    <name evidence="14" type="ORF">PHAECO_LOCUS403</name>
</gene>
<evidence type="ECO:0000256" key="6">
    <source>
        <dbReference type="ARBA" id="ARBA00074719"/>
    </source>
</evidence>
<organism evidence="14 15">
    <name type="scientific">Phaedon cochleariae</name>
    <name type="common">Mustard beetle</name>
    <dbReference type="NCBI Taxonomy" id="80249"/>
    <lineage>
        <taxon>Eukaryota</taxon>
        <taxon>Metazoa</taxon>
        <taxon>Ecdysozoa</taxon>
        <taxon>Arthropoda</taxon>
        <taxon>Hexapoda</taxon>
        <taxon>Insecta</taxon>
        <taxon>Pterygota</taxon>
        <taxon>Neoptera</taxon>
        <taxon>Endopterygota</taxon>
        <taxon>Coleoptera</taxon>
        <taxon>Polyphaga</taxon>
        <taxon>Cucujiformia</taxon>
        <taxon>Chrysomeloidea</taxon>
        <taxon>Chrysomelidae</taxon>
        <taxon>Chrysomelinae</taxon>
        <taxon>Chrysomelini</taxon>
        <taxon>Phaedon</taxon>
    </lineage>
</organism>
<feature type="coiled-coil region" evidence="12">
    <location>
        <begin position="150"/>
        <end position="211"/>
    </location>
</feature>
<evidence type="ECO:0000256" key="7">
    <source>
        <dbReference type="ARBA" id="ARBA00077380"/>
    </source>
</evidence>
<sequence length="314" mass="36270">MDDFTCPRCRTSKFQNPSLKMMVNVCGHGLCESCVDLLFLKGSGSCPECKIPLRRNNFRVQLFEDATVEKEVDIRKRVLRDFNKKYEDFNSLREYNDYLEEVESIIYNLSNDIDVVNTNKKIEQYKKDNREQILKSKGKIGRDEYELEEVLELEKQMEEARKKEIHLEVLEAKKKKIREKEALIDELMFSNADAKNILDTFTQLAQQAKEEEVKKPPPKVTQFSTGIQFGRQPQSTFIPVPTDEGPLYSYKALDFPPDGPKPPTLRDILEKGFISHVRSETEQERAGGFKSNIACSRALQDAMMGLFYSKKSVV</sequence>